<feature type="domain" description="Ribosomal RNA-processing protein 14 N-terminal" evidence="6">
    <location>
        <begin position="9"/>
        <end position="59"/>
    </location>
</feature>
<feature type="domain" description="Ribosomal RNA-processing protein 14/surfeit locus protein 6 C-terminal" evidence="5">
    <location>
        <begin position="309"/>
        <end position="500"/>
    </location>
</feature>
<dbReference type="Pfam" id="PF04935">
    <property type="entry name" value="SURF6"/>
    <property type="match status" value="1"/>
</dbReference>
<dbReference type="InterPro" id="IPR029190">
    <property type="entry name" value="Rrp14/SURF6_C"/>
</dbReference>
<dbReference type="PANTHER" id="PTHR14369">
    <property type="entry name" value="SURFEIT LOCUS PROTEIN 6"/>
    <property type="match status" value="1"/>
</dbReference>
<reference evidence="7 8" key="1">
    <citation type="submission" date="2023-01" db="EMBL/GenBank/DDBJ databases">
        <title>Analysis of 21 Apiospora genomes using comparative genomics revels a genus with tremendous synthesis potential of carbohydrate active enzymes and secondary metabolites.</title>
        <authorList>
            <person name="Sorensen T."/>
        </authorList>
    </citation>
    <scope>NUCLEOTIDE SEQUENCE [LARGE SCALE GENOMIC DNA]</scope>
    <source>
        <strain evidence="7 8">CBS 117206</strain>
    </source>
</reference>
<dbReference type="GO" id="GO:0042274">
    <property type="term" value="P:ribosomal small subunit biogenesis"/>
    <property type="evidence" value="ECO:0007669"/>
    <property type="project" value="TreeGrafter"/>
</dbReference>
<feature type="compositionally biased region" description="Basic and acidic residues" evidence="4">
    <location>
        <begin position="485"/>
        <end position="497"/>
    </location>
</feature>
<feature type="compositionally biased region" description="Acidic residues" evidence="4">
    <location>
        <begin position="193"/>
        <end position="202"/>
    </location>
</feature>
<keyword evidence="8" id="KW-1185">Reference proteome</keyword>
<name>A0AAW0QEN0_9PEZI</name>
<sequence length="529" mass="59232">MAESSLQERLRDSAKAFDGLLSLIPAKMYYGEESGEQGQKKKQSKAEAKEARRNKLDPDSELNKSVKEIMDEQARKKRKRDQGEAESEDDWSDVEGVEYEQPGQGLKQKKKQKTTEEETEASAKQRRKEEKKQGKKDRKAERKALRDEEAAFEKRNVKSGVNKVKLGPRESQSTTQAKPDEQSEAQPSKSVEQDDEETEANEPADMQKVDVSGIAADPEEQESTSASDPPSAPASPVFDPNGTPADSNGQAPSTTTSTSSTVAPSEKPKHIKIPSDTTQLRARLAARITALREARKADGPDGKPIRTRQELIESRRQKEMERKAHKQEQRKKAKAEEELKREEALASARNSPGSMLSPAIDMADNNFAFGRVAFADGAQLSHDLSHVLNNAKKKGPSDPKTALLKFQNEKKRLESMDEEKRKDIEEKEAWLTARKRAEGEKIRDDEKLLKKAVKRKETTKKKSEKAWAERSEGVQKSIKQRQHKREANIRERKETKMLGKAGKKKKVGPKKKTGGRAGFEGAFAGGKRK</sequence>
<evidence type="ECO:0000313" key="7">
    <source>
        <dbReference type="EMBL" id="KAK8100816.1"/>
    </source>
</evidence>
<dbReference type="GO" id="GO:0042273">
    <property type="term" value="P:ribosomal large subunit biogenesis"/>
    <property type="evidence" value="ECO:0007669"/>
    <property type="project" value="TreeGrafter"/>
</dbReference>
<evidence type="ECO:0000259" key="6">
    <source>
        <dbReference type="Pfam" id="PF15459"/>
    </source>
</evidence>
<feature type="compositionally biased region" description="Basic and acidic residues" evidence="4">
    <location>
        <begin position="290"/>
        <end position="322"/>
    </location>
</feature>
<dbReference type="Pfam" id="PF15459">
    <property type="entry name" value="RRP14"/>
    <property type="match status" value="1"/>
</dbReference>
<feature type="compositionally biased region" description="Basic and acidic residues" evidence="4">
    <location>
        <begin position="407"/>
        <end position="427"/>
    </location>
</feature>
<accession>A0AAW0QEN0</accession>
<feature type="compositionally biased region" description="Basic residues" evidence="4">
    <location>
        <begin position="501"/>
        <end position="514"/>
    </location>
</feature>
<organism evidence="7 8">
    <name type="scientific">Apiospora kogelbergensis</name>
    <dbReference type="NCBI Taxonomy" id="1337665"/>
    <lineage>
        <taxon>Eukaryota</taxon>
        <taxon>Fungi</taxon>
        <taxon>Dikarya</taxon>
        <taxon>Ascomycota</taxon>
        <taxon>Pezizomycotina</taxon>
        <taxon>Sordariomycetes</taxon>
        <taxon>Xylariomycetidae</taxon>
        <taxon>Amphisphaeriales</taxon>
        <taxon>Apiosporaceae</taxon>
        <taxon>Apiospora</taxon>
    </lineage>
</organism>
<feature type="compositionally biased region" description="Basic residues" evidence="4">
    <location>
        <begin position="323"/>
        <end position="333"/>
    </location>
</feature>
<feature type="compositionally biased region" description="Low complexity" evidence="4">
    <location>
        <begin position="277"/>
        <end position="289"/>
    </location>
</feature>
<evidence type="ECO:0000259" key="5">
    <source>
        <dbReference type="Pfam" id="PF04935"/>
    </source>
</evidence>
<dbReference type="InterPro" id="IPR007019">
    <property type="entry name" value="SURF6"/>
</dbReference>
<feature type="compositionally biased region" description="Basic and acidic residues" evidence="4">
    <location>
        <begin position="113"/>
        <end position="156"/>
    </location>
</feature>
<feature type="compositionally biased region" description="Acidic residues" evidence="4">
    <location>
        <begin position="84"/>
        <end position="98"/>
    </location>
</feature>
<dbReference type="GO" id="GO:0003677">
    <property type="term" value="F:DNA binding"/>
    <property type="evidence" value="ECO:0007669"/>
    <property type="project" value="TreeGrafter"/>
</dbReference>
<feature type="region of interest" description="Disordered" evidence="4">
    <location>
        <begin position="389"/>
        <end position="427"/>
    </location>
</feature>
<dbReference type="PANTHER" id="PTHR14369:SF0">
    <property type="entry name" value="SURFEIT LOCUS PROTEIN 6"/>
    <property type="match status" value="1"/>
</dbReference>
<feature type="region of interest" description="Disordered" evidence="4">
    <location>
        <begin position="30"/>
        <end position="358"/>
    </location>
</feature>
<evidence type="ECO:0000256" key="2">
    <source>
        <dbReference type="ARBA" id="ARBA00005904"/>
    </source>
</evidence>
<feature type="compositionally biased region" description="Basic and acidic residues" evidence="4">
    <location>
        <begin position="460"/>
        <end position="473"/>
    </location>
</feature>
<comment type="caution">
    <text evidence="7">The sequence shown here is derived from an EMBL/GenBank/DDBJ whole genome shotgun (WGS) entry which is preliminary data.</text>
</comment>
<dbReference type="InterPro" id="IPR029188">
    <property type="entry name" value="Rrp14_N"/>
</dbReference>
<evidence type="ECO:0000256" key="4">
    <source>
        <dbReference type="SAM" id="MobiDB-lite"/>
    </source>
</evidence>
<dbReference type="GO" id="GO:0005730">
    <property type="term" value="C:nucleolus"/>
    <property type="evidence" value="ECO:0007669"/>
    <property type="project" value="TreeGrafter"/>
</dbReference>
<comment type="subcellular location">
    <subcellularLocation>
        <location evidence="1">Nucleus</location>
    </subcellularLocation>
</comment>
<gene>
    <name evidence="7" type="ORF">PG999_011190</name>
</gene>
<evidence type="ECO:0000256" key="1">
    <source>
        <dbReference type="ARBA" id="ARBA00004123"/>
    </source>
</evidence>
<dbReference type="GO" id="GO:0003723">
    <property type="term" value="F:RNA binding"/>
    <property type="evidence" value="ECO:0007669"/>
    <property type="project" value="TreeGrafter"/>
</dbReference>
<feature type="compositionally biased region" description="Basic and acidic residues" evidence="4">
    <location>
        <begin position="44"/>
        <end position="74"/>
    </location>
</feature>
<evidence type="ECO:0000313" key="8">
    <source>
        <dbReference type="Proteomes" id="UP001392437"/>
    </source>
</evidence>
<feature type="region of interest" description="Disordered" evidence="4">
    <location>
        <begin position="455"/>
        <end position="529"/>
    </location>
</feature>
<keyword evidence="3" id="KW-0539">Nucleus</keyword>
<proteinExistence type="inferred from homology"/>
<dbReference type="AlphaFoldDB" id="A0AAW0QEN0"/>
<feature type="compositionally biased region" description="Basic and acidic residues" evidence="4">
    <location>
        <begin position="334"/>
        <end position="344"/>
    </location>
</feature>
<comment type="similarity">
    <text evidence="2">Belongs to the SURF6 family.</text>
</comment>
<evidence type="ECO:0000256" key="3">
    <source>
        <dbReference type="ARBA" id="ARBA00023242"/>
    </source>
</evidence>
<protein>
    <submittedName>
        <fullName evidence="7">Surfeit locus protein 6</fullName>
    </submittedName>
</protein>
<dbReference type="Proteomes" id="UP001392437">
    <property type="component" value="Unassembled WGS sequence"/>
</dbReference>
<dbReference type="EMBL" id="JAQQWP010000009">
    <property type="protein sequence ID" value="KAK8100816.1"/>
    <property type="molecule type" value="Genomic_DNA"/>
</dbReference>